<evidence type="ECO:0000313" key="1">
    <source>
        <dbReference type="Proteomes" id="UP000887576"/>
    </source>
</evidence>
<accession>A0AC34QJV0</accession>
<organism evidence="1 2">
    <name type="scientific">Panagrolaimus sp. JU765</name>
    <dbReference type="NCBI Taxonomy" id="591449"/>
    <lineage>
        <taxon>Eukaryota</taxon>
        <taxon>Metazoa</taxon>
        <taxon>Ecdysozoa</taxon>
        <taxon>Nematoda</taxon>
        <taxon>Chromadorea</taxon>
        <taxon>Rhabditida</taxon>
        <taxon>Tylenchina</taxon>
        <taxon>Panagrolaimomorpha</taxon>
        <taxon>Panagrolaimoidea</taxon>
        <taxon>Panagrolaimidae</taxon>
        <taxon>Panagrolaimus</taxon>
    </lineage>
</organism>
<name>A0AC34QJV0_9BILA</name>
<protein>
    <submittedName>
        <fullName evidence="2">Uncharacterized protein</fullName>
    </submittedName>
</protein>
<sequence length="121" mass="14323">MKACGRAFSRKLQSIIEYYDSKKSCHDHCCDSRLFALHLEEKMEKSYPVEGYGTKREMPFVIPARIREIHRQFLLLSFLPKVITYAPCYYRAVGYDIVKKIENEIYNQFSTLVSFLCLHQQ</sequence>
<reference evidence="2" key="1">
    <citation type="submission" date="2022-11" db="UniProtKB">
        <authorList>
            <consortium name="WormBaseParasite"/>
        </authorList>
    </citation>
    <scope>IDENTIFICATION</scope>
</reference>
<evidence type="ECO:0000313" key="2">
    <source>
        <dbReference type="WBParaSite" id="JU765_v2.g16953.t1"/>
    </source>
</evidence>
<proteinExistence type="predicted"/>
<dbReference type="Proteomes" id="UP000887576">
    <property type="component" value="Unplaced"/>
</dbReference>
<dbReference type="WBParaSite" id="JU765_v2.g16953.t1">
    <property type="protein sequence ID" value="JU765_v2.g16953.t1"/>
    <property type="gene ID" value="JU765_v2.g16953"/>
</dbReference>